<sequence length="84" mass="9852">MSKIRKIVVFLIFIFCSLMIFSSESLQLEKVVIFSRHGLRSPLTSPGSRLLKVTPYECENWDVPASYLTKKRRYSGNLFWTVYK</sequence>
<dbReference type="KEGG" id="lmes:AB8B23_01005"/>
<proteinExistence type="predicted"/>
<dbReference type="EMBL" id="CP165646">
    <property type="protein sequence ID" value="XDU64785.1"/>
    <property type="molecule type" value="Genomic_DNA"/>
</dbReference>
<evidence type="ECO:0000313" key="1">
    <source>
        <dbReference type="EMBL" id="XDU64785.1"/>
    </source>
</evidence>
<evidence type="ECO:0008006" key="2">
    <source>
        <dbReference type="Google" id="ProtNLM"/>
    </source>
</evidence>
<reference evidence="1" key="1">
    <citation type="submission" date="2024-07" db="EMBL/GenBank/DDBJ databases">
        <authorList>
            <person name="Li X.-J."/>
            <person name="Wang X."/>
        </authorList>
    </citation>
    <scope>NUCLEOTIDE SEQUENCE</scope>
    <source>
        <strain evidence="1">HSP-342</strain>
    </source>
</reference>
<name>A0AB39VBV0_9FUSO</name>
<dbReference type="Gene3D" id="3.40.50.1240">
    <property type="entry name" value="Phosphoglycerate mutase-like"/>
    <property type="match status" value="1"/>
</dbReference>
<dbReference type="SUPFAM" id="SSF53254">
    <property type="entry name" value="Phosphoglycerate mutase-like"/>
    <property type="match status" value="1"/>
</dbReference>
<gene>
    <name evidence="1" type="ORF">AB8B23_01005</name>
</gene>
<dbReference type="InterPro" id="IPR029033">
    <property type="entry name" value="His_PPase_superfam"/>
</dbReference>
<accession>A0AB39VBV0</accession>
<protein>
    <recommendedName>
        <fullName evidence="2">Histidine acid phosphatase</fullName>
    </recommendedName>
</protein>
<organism evidence="1">
    <name type="scientific">Leptotrichia mesophila</name>
    <dbReference type="NCBI Taxonomy" id="3239303"/>
    <lineage>
        <taxon>Bacteria</taxon>
        <taxon>Fusobacteriati</taxon>
        <taxon>Fusobacteriota</taxon>
        <taxon>Fusobacteriia</taxon>
        <taxon>Fusobacteriales</taxon>
        <taxon>Leptotrichiaceae</taxon>
        <taxon>Leptotrichia</taxon>
    </lineage>
</organism>
<dbReference type="AlphaFoldDB" id="A0AB39VBV0"/>
<dbReference type="RefSeq" id="WP_369713047.1">
    <property type="nucleotide sequence ID" value="NZ_CP165646.1"/>
</dbReference>